<proteinExistence type="predicted"/>
<reference evidence="1" key="1">
    <citation type="submission" date="2021-01" db="EMBL/GenBank/DDBJ databases">
        <authorList>
            <person name="Corre E."/>
            <person name="Pelletier E."/>
            <person name="Niang G."/>
            <person name="Scheremetjew M."/>
            <person name="Finn R."/>
            <person name="Kale V."/>
            <person name="Holt S."/>
            <person name="Cochrane G."/>
            <person name="Meng A."/>
            <person name="Brown T."/>
            <person name="Cohen L."/>
        </authorList>
    </citation>
    <scope>NUCLEOTIDE SEQUENCE</scope>
    <source>
        <strain evidence="1">NIES-381</strain>
    </source>
</reference>
<gene>
    <name evidence="1" type="ORF">EGYM00392_LOCUS15502</name>
</gene>
<organism evidence="1">
    <name type="scientific">Eutreptiella gymnastica</name>
    <dbReference type="NCBI Taxonomy" id="73025"/>
    <lineage>
        <taxon>Eukaryota</taxon>
        <taxon>Discoba</taxon>
        <taxon>Euglenozoa</taxon>
        <taxon>Euglenida</taxon>
        <taxon>Spirocuta</taxon>
        <taxon>Euglenophyceae</taxon>
        <taxon>Eutreptiales</taxon>
        <taxon>Eutreptiaceae</taxon>
        <taxon>Eutreptiella</taxon>
    </lineage>
</organism>
<name>A0A7S1N8E4_9EUGL</name>
<sequence>MLNFFSSQATTALLILKTTVGLTDNIWVWFPHWMSHHVPGLGFSFCSGGLQCPLEMAQNTILCAPFAPPSPKFSGVSSLPPCQADSNVHIRTEVGKKKH</sequence>
<evidence type="ECO:0000313" key="1">
    <source>
        <dbReference type="EMBL" id="CAD9004417.1"/>
    </source>
</evidence>
<accession>A0A7S1N8E4</accession>
<dbReference type="EMBL" id="HBGA01042654">
    <property type="protein sequence ID" value="CAD9004417.1"/>
    <property type="molecule type" value="Transcribed_RNA"/>
</dbReference>
<protein>
    <submittedName>
        <fullName evidence="1">Uncharacterized protein</fullName>
    </submittedName>
</protein>
<dbReference type="AlphaFoldDB" id="A0A7S1N8E4"/>